<protein>
    <recommendedName>
        <fullName evidence="2">site-specific DNA-methyltransferase (adenine-specific)</fullName>
        <ecNumber evidence="2">2.1.1.72</ecNumber>
    </recommendedName>
</protein>
<keyword evidence="3 11" id="KW-0489">Methyltransferase</keyword>
<dbReference type="SUPFAM" id="SSF53335">
    <property type="entry name" value="S-adenosyl-L-methionine-dependent methyltransferases"/>
    <property type="match status" value="1"/>
</dbReference>
<evidence type="ECO:0000256" key="7">
    <source>
        <dbReference type="ARBA" id="ARBA00047942"/>
    </source>
</evidence>
<gene>
    <name evidence="11" type="ORF">ACFFRH_19340</name>
</gene>
<dbReference type="EC" id="2.1.1.72" evidence="2"/>
<dbReference type="PANTHER" id="PTHR42933:SF3">
    <property type="entry name" value="TYPE I RESTRICTION ENZYME MJAVIII METHYLASE SUBUNIT"/>
    <property type="match status" value="1"/>
</dbReference>
<reference evidence="11 12" key="1">
    <citation type="submission" date="2024-09" db="EMBL/GenBank/DDBJ databases">
        <authorList>
            <person name="Sun Q."/>
            <person name="Mori K."/>
        </authorList>
    </citation>
    <scope>NUCLEOTIDE SEQUENCE [LARGE SCALE GENOMIC DNA]</scope>
    <source>
        <strain evidence="11 12">JCM 3028</strain>
    </source>
</reference>
<dbReference type="InterPro" id="IPR022749">
    <property type="entry name" value="D12N6_MeTrfase_N"/>
</dbReference>
<dbReference type="GO" id="GO:0032259">
    <property type="term" value="P:methylation"/>
    <property type="evidence" value="ECO:0007669"/>
    <property type="project" value="UniProtKB-KW"/>
</dbReference>
<dbReference type="Gene3D" id="1.20.1260.30">
    <property type="match status" value="1"/>
</dbReference>
<dbReference type="InterPro" id="IPR003356">
    <property type="entry name" value="DNA_methylase_A-5"/>
</dbReference>
<evidence type="ECO:0000256" key="5">
    <source>
        <dbReference type="ARBA" id="ARBA00022691"/>
    </source>
</evidence>
<name>A0ABV5TGT5_9ACTN</name>
<keyword evidence="6" id="KW-0680">Restriction system</keyword>
<organism evidence="11 12">
    <name type="scientific">Streptosporangium vulgare</name>
    <dbReference type="NCBI Taxonomy" id="46190"/>
    <lineage>
        <taxon>Bacteria</taxon>
        <taxon>Bacillati</taxon>
        <taxon>Actinomycetota</taxon>
        <taxon>Actinomycetes</taxon>
        <taxon>Streptosporangiales</taxon>
        <taxon>Streptosporangiaceae</taxon>
        <taxon>Streptosporangium</taxon>
    </lineage>
</organism>
<comment type="caution">
    <text evidence="11">The sequence shown here is derived from an EMBL/GenBank/DDBJ whole genome shotgun (WGS) entry which is preliminary data.</text>
</comment>
<keyword evidence="4" id="KW-0808">Transferase</keyword>
<dbReference type="InterPro" id="IPR038333">
    <property type="entry name" value="T1MK-like_N_sf"/>
</dbReference>
<dbReference type="EMBL" id="JBHMBS010000008">
    <property type="protein sequence ID" value="MFB9677640.1"/>
    <property type="molecule type" value="Genomic_DNA"/>
</dbReference>
<dbReference type="Pfam" id="PF02384">
    <property type="entry name" value="N6_Mtase"/>
    <property type="match status" value="1"/>
</dbReference>
<evidence type="ECO:0000256" key="8">
    <source>
        <dbReference type="SAM" id="Coils"/>
    </source>
</evidence>
<dbReference type="Pfam" id="PF12161">
    <property type="entry name" value="HsdM_N"/>
    <property type="match status" value="1"/>
</dbReference>
<evidence type="ECO:0000313" key="11">
    <source>
        <dbReference type="EMBL" id="MFB9677640.1"/>
    </source>
</evidence>
<accession>A0ABV5TGT5</accession>
<evidence type="ECO:0000256" key="1">
    <source>
        <dbReference type="ARBA" id="ARBA00006594"/>
    </source>
</evidence>
<evidence type="ECO:0000256" key="6">
    <source>
        <dbReference type="ARBA" id="ARBA00022747"/>
    </source>
</evidence>
<evidence type="ECO:0000313" key="12">
    <source>
        <dbReference type="Proteomes" id="UP001589610"/>
    </source>
</evidence>
<dbReference type="Proteomes" id="UP001589610">
    <property type="component" value="Unassembled WGS sequence"/>
</dbReference>
<feature type="domain" description="DNA methylase adenine-specific" evidence="9">
    <location>
        <begin position="165"/>
        <end position="470"/>
    </location>
</feature>
<evidence type="ECO:0000259" key="10">
    <source>
        <dbReference type="Pfam" id="PF12161"/>
    </source>
</evidence>
<dbReference type="PRINTS" id="PR00507">
    <property type="entry name" value="N12N6MTFRASE"/>
</dbReference>
<comment type="similarity">
    <text evidence="1">Belongs to the N(4)/N(6)-methyltransferase family.</text>
</comment>
<keyword evidence="8" id="KW-0175">Coiled coil</keyword>
<evidence type="ECO:0000256" key="3">
    <source>
        <dbReference type="ARBA" id="ARBA00022603"/>
    </source>
</evidence>
<comment type="catalytic activity">
    <reaction evidence="7">
        <text>a 2'-deoxyadenosine in DNA + S-adenosyl-L-methionine = an N(6)-methyl-2'-deoxyadenosine in DNA + S-adenosyl-L-homocysteine + H(+)</text>
        <dbReference type="Rhea" id="RHEA:15197"/>
        <dbReference type="Rhea" id="RHEA-COMP:12418"/>
        <dbReference type="Rhea" id="RHEA-COMP:12419"/>
        <dbReference type="ChEBI" id="CHEBI:15378"/>
        <dbReference type="ChEBI" id="CHEBI:57856"/>
        <dbReference type="ChEBI" id="CHEBI:59789"/>
        <dbReference type="ChEBI" id="CHEBI:90615"/>
        <dbReference type="ChEBI" id="CHEBI:90616"/>
        <dbReference type="EC" id="2.1.1.72"/>
    </reaction>
</comment>
<proteinExistence type="inferred from homology"/>
<evidence type="ECO:0000256" key="4">
    <source>
        <dbReference type="ARBA" id="ARBA00022679"/>
    </source>
</evidence>
<evidence type="ECO:0000259" key="9">
    <source>
        <dbReference type="Pfam" id="PF02384"/>
    </source>
</evidence>
<dbReference type="InterPro" id="IPR051537">
    <property type="entry name" value="DNA_Adenine_Mtase"/>
</dbReference>
<dbReference type="InterPro" id="IPR029063">
    <property type="entry name" value="SAM-dependent_MTases_sf"/>
</dbReference>
<dbReference type="Gene3D" id="3.40.50.150">
    <property type="entry name" value="Vaccinia Virus protein VP39"/>
    <property type="match status" value="1"/>
</dbReference>
<keyword evidence="12" id="KW-1185">Reference proteome</keyword>
<evidence type="ECO:0000256" key="2">
    <source>
        <dbReference type="ARBA" id="ARBA00011900"/>
    </source>
</evidence>
<feature type="domain" description="N6 adenine-specific DNA methyltransferase N-terminal" evidence="10">
    <location>
        <begin position="9"/>
        <end position="151"/>
    </location>
</feature>
<dbReference type="GO" id="GO:0008168">
    <property type="term" value="F:methyltransferase activity"/>
    <property type="evidence" value="ECO:0007669"/>
    <property type="project" value="UniProtKB-KW"/>
</dbReference>
<feature type="coiled-coil region" evidence="8">
    <location>
        <begin position="663"/>
        <end position="690"/>
    </location>
</feature>
<sequence>MAKLTLPQLERHLFGAADILRGKMDASEFKEYIFGLLLLKRASDQFDVVREQLITKWVSRGKSRDEAKQVAAIPDFYRGENFYVPEKAHWKHIKDHSCEKNIGNLLNTALRVLEEANSPILEGVLEHIDFMKKVGHSTIPDKRLQQLIDHFHRVRLRNEDFEFPDLLGTACEHLIGKFADSAGKKGSEFYTPRGVIRTMVRLVKPEPGMRIYDPCSGSGGMLIHAKEYVEEHGQDHHDLTLAGQEYNGGTWAVAKINMILHGVLNASLENDDTLANPLHKEGGELMRFHRVLTNPTFSQNYVAADMEHKERFRYGFAPESGKKADLMFAQHVLAVLTPDGIGSMVLPHGVLFRGGKEKDIREGIIKDDRLEAVIGLAPNLFYGVGTPACILVLRGTARRPDERRGKVLFINADREFTAGRTQNYLDPQHTEKIVAAYEEYKDIPNFAHVVNVAELKENDFNLNIRRYVDNTPPPEPQDVRAHLHGGVPKAEVADKAHLFAAFGIPPDTLFVEKNADYYDFLPEGWKTTVKHLPALANPAEVRLREAFSHWWVRHSKRLAELPDSKKVMEIRAELLKSFVEELKPLGLLDRFELAGVVAAWWSETQYDIRTLSLNGFEGVVEGWLTTIESAFEIDEEEAQYWDKQKIAVEKRKARDHRVVPALIPEYLVELEEAEARYAELNAQFKAATAKLSEDDEDEVEEPEDQLSEASLKELKTSVTAARKKVGALEDHFLPRLRVAAEALDQAGSRTLVLDVLRLQLASRLYSCTAAVRRVIESAFRTWVDKYAVTLQDLEAQREVAAVQLNGRLKELGYA</sequence>
<dbReference type="RefSeq" id="WP_344743516.1">
    <property type="nucleotide sequence ID" value="NZ_BAAAWW010000026.1"/>
</dbReference>
<keyword evidence="5" id="KW-0949">S-adenosyl-L-methionine</keyword>
<dbReference type="PANTHER" id="PTHR42933">
    <property type="entry name" value="SLR6095 PROTEIN"/>
    <property type="match status" value="1"/>
</dbReference>